<keyword evidence="9 10" id="KW-0998">Cell outer membrane</keyword>
<dbReference type="GO" id="GO:0006826">
    <property type="term" value="P:iron ion transport"/>
    <property type="evidence" value="ECO:0007669"/>
    <property type="project" value="UniProtKB-KW"/>
</dbReference>
<proteinExistence type="inferred from homology"/>
<evidence type="ECO:0000256" key="8">
    <source>
        <dbReference type="ARBA" id="ARBA00023136"/>
    </source>
</evidence>
<dbReference type="Pfam" id="PF07715">
    <property type="entry name" value="Plug"/>
    <property type="match status" value="1"/>
</dbReference>
<comment type="similarity">
    <text evidence="10 11">Belongs to the TonB-dependent receptor family.</text>
</comment>
<dbReference type="PANTHER" id="PTHR47234">
    <property type="match status" value="1"/>
</dbReference>
<reference evidence="14 15" key="1">
    <citation type="journal article" date="2018" name="Nat. Biotechnol.">
        <title>A standardized bacterial taxonomy based on genome phylogeny substantially revises the tree of life.</title>
        <authorList>
            <person name="Parks D.H."/>
            <person name="Chuvochina M."/>
            <person name="Waite D.W."/>
            <person name="Rinke C."/>
            <person name="Skarshewski A."/>
            <person name="Chaumeil P.A."/>
            <person name="Hugenholtz P."/>
        </authorList>
    </citation>
    <scope>NUCLEOTIDE SEQUENCE [LARGE SCALE GENOMIC DNA]</scope>
    <source>
        <strain evidence="14">UBA8557</strain>
    </source>
</reference>
<keyword evidence="7 11" id="KW-0798">TonB box</keyword>
<dbReference type="Proteomes" id="UP000259173">
    <property type="component" value="Unassembled WGS sequence"/>
</dbReference>
<dbReference type="InterPro" id="IPR037066">
    <property type="entry name" value="Plug_dom_sf"/>
</dbReference>
<dbReference type="Gene3D" id="2.40.170.20">
    <property type="entry name" value="TonB-dependent receptor, beta-barrel domain"/>
    <property type="match status" value="1"/>
</dbReference>
<keyword evidence="8 10" id="KW-0472">Membrane</keyword>
<keyword evidence="6" id="KW-0408">Iron</keyword>
<dbReference type="CDD" id="cd01347">
    <property type="entry name" value="ligand_gated_channel"/>
    <property type="match status" value="1"/>
</dbReference>
<dbReference type="AlphaFoldDB" id="A0A3B9L0R6"/>
<dbReference type="GO" id="GO:0009279">
    <property type="term" value="C:cell outer membrane"/>
    <property type="evidence" value="ECO:0007669"/>
    <property type="project" value="UniProtKB-SubCell"/>
</dbReference>
<organism evidence="14 15">
    <name type="scientific">Hyphomonas atlantica</name>
    <dbReference type="NCBI Taxonomy" id="1280948"/>
    <lineage>
        <taxon>Bacteria</taxon>
        <taxon>Pseudomonadati</taxon>
        <taxon>Pseudomonadota</taxon>
        <taxon>Alphaproteobacteria</taxon>
        <taxon>Hyphomonadales</taxon>
        <taxon>Hyphomonadaceae</taxon>
        <taxon>Hyphomonas</taxon>
    </lineage>
</organism>
<comment type="caution">
    <text evidence="14">The sequence shown here is derived from an EMBL/GenBank/DDBJ whole genome shotgun (WGS) entry which is preliminary data.</text>
</comment>
<keyword evidence="5 10" id="KW-0812">Transmembrane</keyword>
<name>A0A3B9L0R6_9PROT</name>
<gene>
    <name evidence="14" type="ORF">DCG65_06370</name>
</gene>
<keyword evidence="4" id="KW-0410">Iron transport</keyword>
<dbReference type="PANTHER" id="PTHR47234:SF3">
    <property type="entry name" value="SECRETIN_TONB SHORT N-TERMINAL DOMAIN-CONTAINING PROTEIN"/>
    <property type="match status" value="1"/>
</dbReference>
<evidence type="ECO:0000313" key="14">
    <source>
        <dbReference type="EMBL" id="HAE94165.1"/>
    </source>
</evidence>
<dbReference type="InterPro" id="IPR039426">
    <property type="entry name" value="TonB-dep_rcpt-like"/>
</dbReference>
<dbReference type="Gene3D" id="3.55.50.30">
    <property type="match status" value="1"/>
</dbReference>
<evidence type="ECO:0000256" key="4">
    <source>
        <dbReference type="ARBA" id="ARBA00022496"/>
    </source>
</evidence>
<evidence type="ECO:0000256" key="11">
    <source>
        <dbReference type="RuleBase" id="RU003357"/>
    </source>
</evidence>
<comment type="subcellular location">
    <subcellularLocation>
        <location evidence="1 10">Cell outer membrane</location>
        <topology evidence="1 10">Multi-pass membrane protein</topology>
    </subcellularLocation>
</comment>
<dbReference type="Gene3D" id="2.170.130.10">
    <property type="entry name" value="TonB-dependent receptor, plug domain"/>
    <property type="match status" value="1"/>
</dbReference>
<evidence type="ECO:0000256" key="12">
    <source>
        <dbReference type="SAM" id="SignalP"/>
    </source>
</evidence>
<dbReference type="InterPro" id="IPR036942">
    <property type="entry name" value="Beta-barrel_TonB_sf"/>
</dbReference>
<feature type="signal peptide" evidence="12">
    <location>
        <begin position="1"/>
        <end position="20"/>
    </location>
</feature>
<dbReference type="EMBL" id="DMBR01000195">
    <property type="protein sequence ID" value="HAE94165.1"/>
    <property type="molecule type" value="Genomic_DNA"/>
</dbReference>
<dbReference type="RefSeq" id="WP_348763341.1">
    <property type="nucleotide sequence ID" value="NZ_CAXEMP010000189.1"/>
</dbReference>
<evidence type="ECO:0000256" key="5">
    <source>
        <dbReference type="ARBA" id="ARBA00022692"/>
    </source>
</evidence>
<evidence type="ECO:0000259" key="13">
    <source>
        <dbReference type="SMART" id="SM00965"/>
    </source>
</evidence>
<keyword evidence="14" id="KW-0675">Receptor</keyword>
<dbReference type="InterPro" id="IPR011662">
    <property type="entry name" value="Secretin/TonB_short_N"/>
</dbReference>
<keyword evidence="12" id="KW-0732">Signal</keyword>
<dbReference type="SUPFAM" id="SSF56935">
    <property type="entry name" value="Porins"/>
    <property type="match status" value="1"/>
</dbReference>
<evidence type="ECO:0000256" key="7">
    <source>
        <dbReference type="ARBA" id="ARBA00023077"/>
    </source>
</evidence>
<accession>A0A3B9L0R6</accession>
<evidence type="ECO:0000256" key="10">
    <source>
        <dbReference type="PROSITE-ProRule" id="PRU01360"/>
    </source>
</evidence>
<keyword evidence="3 10" id="KW-1134">Transmembrane beta strand</keyword>
<feature type="domain" description="Secretin/TonB short N-terminal" evidence="13">
    <location>
        <begin position="45"/>
        <end position="96"/>
    </location>
</feature>
<dbReference type="InterPro" id="IPR012910">
    <property type="entry name" value="Plug_dom"/>
</dbReference>
<evidence type="ECO:0000313" key="15">
    <source>
        <dbReference type="Proteomes" id="UP000259173"/>
    </source>
</evidence>
<evidence type="ECO:0000256" key="9">
    <source>
        <dbReference type="ARBA" id="ARBA00023237"/>
    </source>
</evidence>
<dbReference type="PROSITE" id="PS52016">
    <property type="entry name" value="TONB_DEPENDENT_REC_3"/>
    <property type="match status" value="1"/>
</dbReference>
<keyword evidence="4" id="KW-0406">Ion transport</keyword>
<evidence type="ECO:0000256" key="1">
    <source>
        <dbReference type="ARBA" id="ARBA00004571"/>
    </source>
</evidence>
<evidence type="ECO:0000256" key="2">
    <source>
        <dbReference type="ARBA" id="ARBA00022448"/>
    </source>
</evidence>
<keyword evidence="2 10" id="KW-0813">Transport</keyword>
<sequence>MRSLCLFLLTCSAAVPSAAAQTHSLHLPDMPLAGAITLLADQTDTVIIAEAADLDGLSSKSLSGDMYVEEALTALLSGTSLSVSQDANGVWIVRRQQPESSTSERPAYGLRAIRRSQRPTQTIDLPRTYDTVIVTGSRSGLEAWESLSPVDVLTQTDLAAPVSDDLADVLAGIMPSFFVQRRPLSDGAVFVRPYSLRNLSADHTLIMVNGKRRHRSAMLNAGGSQSPDLSKIPTNAIQRVEILRDGASAQYGSDAIAGVINIITRDDTLVEGFAQSSQYYEGDGIQKRIGLGGGARELEGGFRLSLDYSDAAPTSRARQRLDAVQYLEEHPDAAIANPVQKWGQPEREDFRALLVADQNTDFGQIYTLLSASWGQGVSDFNWRSPATPSVYVSSSTFGNWSLIDLYPNGFTPQFGQEENDRAAIFGLKGALASGLSYDISAAYGENQIDYFLYNTINASMGPDSPTQFDAGGLRQQEFNLNADFQTQLDTSLFFSRPINLAFGLESRLERYTIAEGEPASYEIGPGAADGLTSGSNGFPGYTLDQAKTYDQSNWAAYVDAETRPDENVQLGVALRLEEFDTFGSTLNGKLSYRKDLLEGFALRTTVSTGFKAPTPAQLFSERTSQGVAPDTLDVFTNGRFSPIGPVAEILSGRGGVDISALKPETSVNLSAGLVFRPMDRMMASLDIYQTDVRDRIFTSEFYTLEPNERARLAALGVPGGESITEVGFFQNSFDTRTSGVDLVMDYDAQLAAGDLTLGLSFNYNNTYVLNSSFVQNPSRVDRFERLYPRFSTHASAEFRRGTWSFDARLKWIGPWVDFTDQNADLIQEFGSEVFVDVSVSAELSDNFTVRFGVENLFNQYPDEAVLEVSKGLIYSRNAPYDTDGGQYYVRLTSRF</sequence>
<feature type="chain" id="PRO_5017707496" evidence="12">
    <location>
        <begin position="21"/>
        <end position="895"/>
    </location>
</feature>
<dbReference type="InterPro" id="IPR000531">
    <property type="entry name" value="Beta-barrel_TonB"/>
</dbReference>
<protein>
    <submittedName>
        <fullName evidence="14">TonB-dependent receptor</fullName>
    </submittedName>
</protein>
<dbReference type="Pfam" id="PF00593">
    <property type="entry name" value="TonB_dep_Rec_b-barrel"/>
    <property type="match status" value="1"/>
</dbReference>
<evidence type="ECO:0000256" key="3">
    <source>
        <dbReference type="ARBA" id="ARBA00022452"/>
    </source>
</evidence>
<dbReference type="SMART" id="SM00965">
    <property type="entry name" value="STN"/>
    <property type="match status" value="1"/>
</dbReference>
<evidence type="ECO:0000256" key="6">
    <source>
        <dbReference type="ARBA" id="ARBA00023004"/>
    </source>
</evidence>